<dbReference type="GO" id="GO:0005794">
    <property type="term" value="C:Golgi apparatus"/>
    <property type="evidence" value="ECO:0000318"/>
    <property type="project" value="GO_Central"/>
</dbReference>
<protein>
    <submittedName>
        <fullName evidence="7">Uncharacterized protein</fullName>
    </submittedName>
</protein>
<dbReference type="PaxDb" id="44689-DDB0189967"/>
<dbReference type="SUPFAM" id="SSF103481">
    <property type="entry name" value="Multidrug resistance efflux transporter EmrE"/>
    <property type="match status" value="1"/>
</dbReference>
<dbReference type="eggNOG" id="ENOG502RF96">
    <property type="taxonomic scope" value="Eukaryota"/>
</dbReference>
<evidence type="ECO:0000256" key="4">
    <source>
        <dbReference type="ARBA" id="ARBA00022989"/>
    </source>
</evidence>
<dbReference type="InterPro" id="IPR013657">
    <property type="entry name" value="SCL35B1-4/HUT1"/>
</dbReference>
<dbReference type="GO" id="GO:0005338">
    <property type="term" value="F:nucleotide-sugar transmembrane transporter activity"/>
    <property type="evidence" value="ECO:0000318"/>
    <property type="project" value="GO_Central"/>
</dbReference>
<dbReference type="GO" id="GO:0055085">
    <property type="term" value="P:transmembrane transport"/>
    <property type="evidence" value="ECO:0000318"/>
    <property type="project" value="GO_Central"/>
</dbReference>
<sequence>MIPVSICFAAVMILTNVGIQKIPVDYHVVFKSTNIIWVVLFSILINKEKPSIYEYVSIGLLMAGTILVSLAFADQSVDSWVPIVINLLGSFAESLSIVVLKWTLVQGSIGIFIPMLIVEGVKGFKVLSSVSQHQIWLLVAGIFVTMVFQTCTVWLSKSMYSTTVGVISQLQIIPQTIINIIAGILIVTSLRIVGVILTVLGCTLFSMFHFSKIYPISNCLPKGRTCLWFKNNNV</sequence>
<organism evidence="7 8">
    <name type="scientific">Dictyostelium discoideum</name>
    <name type="common">Social amoeba</name>
    <dbReference type="NCBI Taxonomy" id="44689"/>
    <lineage>
        <taxon>Eukaryota</taxon>
        <taxon>Amoebozoa</taxon>
        <taxon>Evosea</taxon>
        <taxon>Eumycetozoa</taxon>
        <taxon>Dictyostelia</taxon>
        <taxon>Dictyosteliales</taxon>
        <taxon>Dictyosteliaceae</taxon>
        <taxon>Dictyostelium</taxon>
    </lineage>
</organism>
<evidence type="ECO:0000313" key="7">
    <source>
        <dbReference type="EMBL" id="EAL72943.1"/>
    </source>
</evidence>
<accession>Q55EY6</accession>
<keyword evidence="2" id="KW-0813">Transport</keyword>
<dbReference type="InParanoid" id="Q55EY6"/>
<evidence type="ECO:0000256" key="2">
    <source>
        <dbReference type="ARBA" id="ARBA00022448"/>
    </source>
</evidence>
<comment type="subcellular location">
    <subcellularLocation>
        <location evidence="1">Membrane</location>
        <topology evidence="1">Multi-pass membrane protein</topology>
    </subcellularLocation>
</comment>
<comment type="caution">
    <text evidence="7">The sequence shown here is derived from an EMBL/GenBank/DDBJ whole genome shotgun (WGS) entry which is preliminary data.</text>
</comment>
<keyword evidence="4 6" id="KW-1133">Transmembrane helix</keyword>
<keyword evidence="8" id="KW-1185">Reference proteome</keyword>
<dbReference type="HOGENOM" id="CLU_1186856_0_0_1"/>
<dbReference type="GO" id="GO:0015297">
    <property type="term" value="F:antiporter activity"/>
    <property type="evidence" value="ECO:0000318"/>
    <property type="project" value="GO_Central"/>
</dbReference>
<evidence type="ECO:0000256" key="6">
    <source>
        <dbReference type="SAM" id="Phobius"/>
    </source>
</evidence>
<dbReference type="GeneID" id="8616568"/>
<gene>
    <name evidence="7" type="ORF">DDB_G0268708</name>
</gene>
<dbReference type="EMBL" id="AAFI02000004">
    <property type="protein sequence ID" value="EAL72943.1"/>
    <property type="molecule type" value="Genomic_DNA"/>
</dbReference>
<name>Q55EY6_DICDI</name>
<dbReference type="RefSeq" id="XP_646884.1">
    <property type="nucleotide sequence ID" value="XM_641792.1"/>
</dbReference>
<feature type="transmembrane region" description="Helical" evidence="6">
    <location>
        <begin position="28"/>
        <end position="45"/>
    </location>
</feature>
<evidence type="ECO:0000313" key="8">
    <source>
        <dbReference type="Proteomes" id="UP000002195"/>
    </source>
</evidence>
<keyword evidence="5 6" id="KW-0472">Membrane</keyword>
<dbReference type="InterPro" id="IPR037185">
    <property type="entry name" value="EmrE-like"/>
</dbReference>
<proteinExistence type="predicted"/>
<feature type="transmembrane region" description="Helical" evidence="6">
    <location>
        <begin position="52"/>
        <end position="73"/>
    </location>
</feature>
<dbReference type="AlphaFoldDB" id="Q55EY6"/>
<dbReference type="PhylomeDB" id="Q55EY6"/>
<dbReference type="Pfam" id="PF08449">
    <property type="entry name" value="UAA"/>
    <property type="match status" value="1"/>
</dbReference>
<evidence type="ECO:0000256" key="1">
    <source>
        <dbReference type="ARBA" id="ARBA00004141"/>
    </source>
</evidence>
<feature type="transmembrane region" description="Helical" evidence="6">
    <location>
        <begin position="176"/>
        <end position="205"/>
    </location>
</feature>
<reference evidence="7 8" key="1">
    <citation type="journal article" date="2005" name="Nature">
        <title>The genome of the social amoeba Dictyostelium discoideum.</title>
        <authorList>
            <consortium name="The Dictyostelium discoideum Sequencing Consortium"/>
            <person name="Eichinger L."/>
            <person name="Pachebat J.A."/>
            <person name="Glockner G."/>
            <person name="Rajandream M.A."/>
            <person name="Sucgang R."/>
            <person name="Berriman M."/>
            <person name="Song J."/>
            <person name="Olsen R."/>
            <person name="Szafranski K."/>
            <person name="Xu Q."/>
            <person name="Tunggal B."/>
            <person name="Kummerfeld S."/>
            <person name="Madera M."/>
            <person name="Konfortov B.A."/>
            <person name="Rivero F."/>
            <person name="Bankier A.T."/>
            <person name="Lehmann R."/>
            <person name="Hamlin N."/>
            <person name="Davies R."/>
            <person name="Gaudet P."/>
            <person name="Fey P."/>
            <person name="Pilcher K."/>
            <person name="Chen G."/>
            <person name="Saunders D."/>
            <person name="Sodergren E."/>
            <person name="Davis P."/>
            <person name="Kerhornou A."/>
            <person name="Nie X."/>
            <person name="Hall N."/>
            <person name="Anjard C."/>
            <person name="Hemphill L."/>
            <person name="Bason N."/>
            <person name="Farbrother P."/>
            <person name="Desany B."/>
            <person name="Just E."/>
            <person name="Morio T."/>
            <person name="Rost R."/>
            <person name="Churcher C."/>
            <person name="Cooper J."/>
            <person name="Haydock S."/>
            <person name="van Driessche N."/>
            <person name="Cronin A."/>
            <person name="Goodhead I."/>
            <person name="Muzny D."/>
            <person name="Mourier T."/>
            <person name="Pain A."/>
            <person name="Lu M."/>
            <person name="Harper D."/>
            <person name="Lindsay R."/>
            <person name="Hauser H."/>
            <person name="James K."/>
            <person name="Quiles M."/>
            <person name="Madan Babu M."/>
            <person name="Saito T."/>
            <person name="Buchrieser C."/>
            <person name="Wardroper A."/>
            <person name="Felder M."/>
            <person name="Thangavelu M."/>
            <person name="Johnson D."/>
            <person name="Knights A."/>
            <person name="Loulseged H."/>
            <person name="Mungall K."/>
            <person name="Oliver K."/>
            <person name="Price C."/>
            <person name="Quail M.A."/>
            <person name="Urushihara H."/>
            <person name="Hernandez J."/>
            <person name="Rabbinowitsch E."/>
            <person name="Steffen D."/>
            <person name="Sanders M."/>
            <person name="Ma J."/>
            <person name="Kohara Y."/>
            <person name="Sharp S."/>
            <person name="Simmonds M."/>
            <person name="Spiegler S."/>
            <person name="Tivey A."/>
            <person name="Sugano S."/>
            <person name="White B."/>
            <person name="Walker D."/>
            <person name="Woodward J."/>
            <person name="Winckler T."/>
            <person name="Tanaka Y."/>
            <person name="Shaulsky G."/>
            <person name="Schleicher M."/>
            <person name="Weinstock G."/>
            <person name="Rosenthal A."/>
            <person name="Cox E.C."/>
            <person name="Chisholm R.L."/>
            <person name="Gibbs R."/>
            <person name="Loomis W.F."/>
            <person name="Platzer M."/>
            <person name="Kay R.R."/>
            <person name="Williams J."/>
            <person name="Dear P.H."/>
            <person name="Noegel A.A."/>
            <person name="Barrell B."/>
            <person name="Kuspa A."/>
        </authorList>
    </citation>
    <scope>NUCLEOTIDE SEQUENCE [LARGE SCALE GENOMIC DNA]</scope>
    <source>
        <strain evidence="7 8">AX4</strain>
    </source>
</reference>
<dbReference type="GO" id="GO:0016020">
    <property type="term" value="C:membrane"/>
    <property type="evidence" value="ECO:0007669"/>
    <property type="project" value="UniProtKB-SubCell"/>
</dbReference>
<evidence type="ECO:0000256" key="3">
    <source>
        <dbReference type="ARBA" id="ARBA00022692"/>
    </source>
</evidence>
<feature type="transmembrane region" description="Helical" evidence="6">
    <location>
        <begin position="135"/>
        <end position="156"/>
    </location>
</feature>
<dbReference type="VEuPathDB" id="AmoebaDB:DDB_G0268708"/>
<dbReference type="KEGG" id="ddi:DDB_G0268708"/>
<keyword evidence="3 6" id="KW-0812">Transmembrane</keyword>
<dbReference type="Gene3D" id="1.10.3730.20">
    <property type="match status" value="1"/>
</dbReference>
<evidence type="ECO:0000256" key="5">
    <source>
        <dbReference type="ARBA" id="ARBA00023136"/>
    </source>
</evidence>
<dbReference type="Proteomes" id="UP000002195">
    <property type="component" value="Unassembled WGS sequence"/>
</dbReference>